<organism evidence="2 3">
    <name type="scientific">Colletotrichum cuscutae</name>
    <dbReference type="NCBI Taxonomy" id="1209917"/>
    <lineage>
        <taxon>Eukaryota</taxon>
        <taxon>Fungi</taxon>
        <taxon>Dikarya</taxon>
        <taxon>Ascomycota</taxon>
        <taxon>Pezizomycotina</taxon>
        <taxon>Sordariomycetes</taxon>
        <taxon>Hypocreomycetidae</taxon>
        <taxon>Glomerellales</taxon>
        <taxon>Glomerellaceae</taxon>
        <taxon>Colletotrichum</taxon>
        <taxon>Colletotrichum acutatum species complex</taxon>
    </lineage>
</organism>
<accession>A0AAI9Y3G5</accession>
<proteinExistence type="predicted"/>
<comment type="caution">
    <text evidence="2">The sequence shown here is derived from an EMBL/GenBank/DDBJ whole genome shotgun (WGS) entry which is preliminary data.</text>
</comment>
<dbReference type="Proteomes" id="UP001239213">
    <property type="component" value="Unassembled WGS sequence"/>
</dbReference>
<evidence type="ECO:0000313" key="3">
    <source>
        <dbReference type="Proteomes" id="UP001239213"/>
    </source>
</evidence>
<keyword evidence="2" id="KW-0378">Hydrolase</keyword>
<dbReference type="FunFam" id="3.40.50.1820:FF:000255">
    <property type="entry name" value="Alpha/beta hydrolase, putative"/>
    <property type="match status" value="1"/>
</dbReference>
<gene>
    <name evidence="2" type="ORF">CCUS01_05999</name>
</gene>
<dbReference type="PANTHER" id="PTHR11614">
    <property type="entry name" value="PHOSPHOLIPASE-RELATED"/>
    <property type="match status" value="1"/>
</dbReference>
<dbReference type="AlphaFoldDB" id="A0AAI9Y3G5"/>
<dbReference type="GO" id="GO:0016787">
    <property type="term" value="F:hydrolase activity"/>
    <property type="evidence" value="ECO:0007669"/>
    <property type="project" value="UniProtKB-KW"/>
</dbReference>
<keyword evidence="3" id="KW-1185">Reference proteome</keyword>
<dbReference type="InterPro" id="IPR022742">
    <property type="entry name" value="Hydrolase_4"/>
</dbReference>
<evidence type="ECO:0000259" key="1">
    <source>
        <dbReference type="Pfam" id="PF12146"/>
    </source>
</evidence>
<dbReference type="EMBL" id="MPDP01000201">
    <property type="protein sequence ID" value="KAK1471516.1"/>
    <property type="molecule type" value="Genomic_DNA"/>
</dbReference>
<dbReference type="Pfam" id="PF12146">
    <property type="entry name" value="Hydrolase_4"/>
    <property type="match status" value="1"/>
</dbReference>
<evidence type="ECO:0000313" key="2">
    <source>
        <dbReference type="EMBL" id="KAK1471516.1"/>
    </source>
</evidence>
<dbReference type="Gene3D" id="3.40.50.1820">
    <property type="entry name" value="alpha/beta hydrolase"/>
    <property type="match status" value="1"/>
</dbReference>
<dbReference type="SUPFAM" id="SSF53474">
    <property type="entry name" value="alpha/beta-Hydrolases"/>
    <property type="match status" value="1"/>
</dbReference>
<protein>
    <submittedName>
        <fullName evidence="2">Hydrolase</fullName>
    </submittedName>
</protein>
<feature type="domain" description="Serine aminopeptidase S33" evidence="1">
    <location>
        <begin position="32"/>
        <end position="280"/>
    </location>
</feature>
<reference evidence="2" key="1">
    <citation type="submission" date="2016-11" db="EMBL/GenBank/DDBJ databases">
        <title>The genome sequence of Colletotrichum cuscutae.</title>
        <authorList>
            <person name="Baroncelli R."/>
        </authorList>
    </citation>
    <scope>NUCLEOTIDE SEQUENCE</scope>
    <source>
        <strain evidence="2">IMI 304802</strain>
    </source>
</reference>
<dbReference type="InterPro" id="IPR029058">
    <property type="entry name" value="AB_hydrolase_fold"/>
</dbReference>
<sequence length="310" mass="34088">MATQTEGTFEVDGHKLHSTTWTLTLHHQPEGPIKAKLVFVHGFSDHVGRYDELFPNLAGRGIQVFSWDQRGWGRSAAAKSDRGLTGPTSRVLADVAAFIKSKIPSPPTDAPLFVMGHSMGGGQVLALASDPQYHDLVGQVRGWLLESPFIAFTPGEEPSFLKVFFGKLASKVLPKQQLVNEIPAEHLTRDKAAQQSIRDDDLMHNTGTLEGLAGMLERTDQLAQNKLTLSGNVKSLWLGHGTEDKTTCFNASKKWFGAQTTIEDGHHKPYEGAYHQLHADLCKDEFFKDVGDWILERAGEPAAAKPESKL</sequence>
<dbReference type="InterPro" id="IPR051044">
    <property type="entry name" value="MAG_DAG_Lipase"/>
</dbReference>
<name>A0AAI9Y3G5_9PEZI</name>